<name>A0A1B7TFA2_9ASCO</name>
<dbReference type="OrthoDB" id="10257275at2759"/>
<feature type="transmembrane region" description="Helical" evidence="2">
    <location>
        <begin position="57"/>
        <end position="76"/>
    </location>
</feature>
<evidence type="ECO:0000313" key="3">
    <source>
        <dbReference type="EMBL" id="OBA27345.1"/>
    </source>
</evidence>
<sequence length="370" mass="42850">MALIFPNLTTLQRFTFRPTALASGLPIFLAILNSPLIKFDSPLETNLISILKSLSTWNFNIGSFAWLKLIVIFLLACKYERSKGTIRFGVILNLISVFSGLPYILIGKIFKLEMSVQGLVYWINILWIALPFNDLYKLNEFTSFPEIFGVKFVGVLLIFLTSINDFNWLVFITSTFIGTLYYFKPEIFDQKLNLKSDLFLKIELLKYWTNSERPLSNINLYSLLKLIKIDYLTEKEMQQRENIGHHLESQTDSSRHSLIYEEDEDDNLRENNDDDDDQFDLEPEVFDPVKKEGKISKLEDLEQLEDLESDTFPLPPLIFQDSPKPRSRKGTLTKADSYNVSPVRTRKNTLLKNDIDGLKSSIHSPKKHKK</sequence>
<dbReference type="Proteomes" id="UP000092321">
    <property type="component" value="Unassembled WGS sequence"/>
</dbReference>
<evidence type="ECO:0000256" key="1">
    <source>
        <dbReference type="SAM" id="MobiDB-lite"/>
    </source>
</evidence>
<keyword evidence="2" id="KW-0812">Transmembrane</keyword>
<keyword evidence="2" id="KW-0472">Membrane</keyword>
<evidence type="ECO:0000256" key="2">
    <source>
        <dbReference type="SAM" id="Phobius"/>
    </source>
</evidence>
<comment type="caution">
    <text evidence="3">The sequence shown here is derived from an EMBL/GenBank/DDBJ whole genome shotgun (WGS) entry which is preliminary data.</text>
</comment>
<feature type="transmembrane region" description="Helical" evidence="2">
    <location>
        <begin position="166"/>
        <end position="183"/>
    </location>
</feature>
<keyword evidence="2" id="KW-1133">Transmembrane helix</keyword>
<gene>
    <name evidence="3" type="ORF">HANVADRAFT_52369</name>
</gene>
<evidence type="ECO:0008006" key="5">
    <source>
        <dbReference type="Google" id="ProtNLM"/>
    </source>
</evidence>
<keyword evidence="4" id="KW-1185">Reference proteome</keyword>
<feature type="region of interest" description="Disordered" evidence="1">
    <location>
        <begin position="263"/>
        <end position="283"/>
    </location>
</feature>
<feature type="transmembrane region" description="Helical" evidence="2">
    <location>
        <begin position="143"/>
        <end position="160"/>
    </location>
</feature>
<feature type="transmembrane region" description="Helical" evidence="2">
    <location>
        <begin position="20"/>
        <end position="37"/>
    </location>
</feature>
<proteinExistence type="predicted"/>
<feature type="region of interest" description="Disordered" evidence="1">
    <location>
        <begin position="312"/>
        <end position="370"/>
    </location>
</feature>
<accession>A0A1B7TFA2</accession>
<evidence type="ECO:0000313" key="4">
    <source>
        <dbReference type="Proteomes" id="UP000092321"/>
    </source>
</evidence>
<dbReference type="EMBL" id="LXPE01000009">
    <property type="protein sequence ID" value="OBA27345.1"/>
    <property type="molecule type" value="Genomic_DNA"/>
</dbReference>
<reference evidence="4" key="1">
    <citation type="journal article" date="2016" name="Proc. Natl. Acad. Sci. U.S.A.">
        <title>Comparative genomics of biotechnologically important yeasts.</title>
        <authorList>
            <person name="Riley R."/>
            <person name="Haridas S."/>
            <person name="Wolfe K.H."/>
            <person name="Lopes M.R."/>
            <person name="Hittinger C.T."/>
            <person name="Goeker M."/>
            <person name="Salamov A.A."/>
            <person name="Wisecaver J.H."/>
            <person name="Long T.M."/>
            <person name="Calvey C.H."/>
            <person name="Aerts A.L."/>
            <person name="Barry K.W."/>
            <person name="Choi C."/>
            <person name="Clum A."/>
            <person name="Coughlan A.Y."/>
            <person name="Deshpande S."/>
            <person name="Douglass A.P."/>
            <person name="Hanson S.J."/>
            <person name="Klenk H.-P."/>
            <person name="LaButti K.M."/>
            <person name="Lapidus A."/>
            <person name="Lindquist E.A."/>
            <person name="Lipzen A.M."/>
            <person name="Meier-Kolthoff J.P."/>
            <person name="Ohm R.A."/>
            <person name="Otillar R.P."/>
            <person name="Pangilinan J.L."/>
            <person name="Peng Y."/>
            <person name="Rokas A."/>
            <person name="Rosa C.A."/>
            <person name="Scheuner C."/>
            <person name="Sibirny A.A."/>
            <person name="Slot J.C."/>
            <person name="Stielow J.B."/>
            <person name="Sun H."/>
            <person name="Kurtzman C.P."/>
            <person name="Blackwell M."/>
            <person name="Grigoriev I.V."/>
            <person name="Jeffries T.W."/>
        </authorList>
    </citation>
    <scope>NUCLEOTIDE SEQUENCE [LARGE SCALE GENOMIC DNA]</scope>
    <source>
        <strain evidence="4">NRRL Y-1626</strain>
    </source>
</reference>
<dbReference type="AlphaFoldDB" id="A0A1B7TFA2"/>
<protein>
    <recommendedName>
        <fullName evidence="5">DUF1751-domain-containing protein</fullName>
    </recommendedName>
</protein>
<feature type="transmembrane region" description="Helical" evidence="2">
    <location>
        <begin position="88"/>
        <end position="106"/>
    </location>
</feature>
<organism evidence="3 4">
    <name type="scientific">Hanseniaspora valbyensis NRRL Y-1626</name>
    <dbReference type="NCBI Taxonomy" id="766949"/>
    <lineage>
        <taxon>Eukaryota</taxon>
        <taxon>Fungi</taxon>
        <taxon>Dikarya</taxon>
        <taxon>Ascomycota</taxon>
        <taxon>Saccharomycotina</taxon>
        <taxon>Saccharomycetes</taxon>
        <taxon>Saccharomycodales</taxon>
        <taxon>Saccharomycodaceae</taxon>
        <taxon>Hanseniaspora</taxon>
    </lineage>
</organism>